<dbReference type="PANTHER" id="PTHR31095">
    <property type="entry name" value="RIKEN CDNA 9930021J03 GENE"/>
    <property type="match status" value="1"/>
</dbReference>
<dbReference type="InterPro" id="IPR040214">
    <property type="entry name" value="BRD10"/>
</dbReference>
<dbReference type="Pfam" id="PF00439">
    <property type="entry name" value="Bromodomain"/>
    <property type="match status" value="1"/>
</dbReference>
<keyword evidence="3" id="KW-0175">Coiled coil</keyword>
<evidence type="ECO:0000256" key="1">
    <source>
        <dbReference type="ARBA" id="ARBA00023117"/>
    </source>
</evidence>
<proteinExistence type="predicted"/>
<dbReference type="PANTHER" id="PTHR31095:SF3">
    <property type="entry name" value="RIKEN CDNA 9930021J03 GENE"/>
    <property type="match status" value="1"/>
</dbReference>
<dbReference type="Gene3D" id="1.20.920.10">
    <property type="entry name" value="Bromodomain-like"/>
    <property type="match status" value="1"/>
</dbReference>
<dbReference type="PROSITE" id="PS00633">
    <property type="entry name" value="BROMODOMAIN_1"/>
    <property type="match status" value="1"/>
</dbReference>
<dbReference type="Proteomes" id="UP000695022">
    <property type="component" value="Unplaced"/>
</dbReference>
<accession>A0ABM1ESH6</accession>
<dbReference type="PROSITE" id="PS50014">
    <property type="entry name" value="BROMODOMAIN_2"/>
    <property type="match status" value="1"/>
</dbReference>
<gene>
    <name evidence="7" type="primary">LOC106815229</name>
</gene>
<dbReference type="SMART" id="SM00297">
    <property type="entry name" value="BROMO"/>
    <property type="match status" value="1"/>
</dbReference>
<evidence type="ECO:0000256" key="2">
    <source>
        <dbReference type="PROSITE-ProRule" id="PRU00035"/>
    </source>
</evidence>
<evidence type="ECO:0000259" key="5">
    <source>
        <dbReference type="PROSITE" id="PS50014"/>
    </source>
</evidence>
<dbReference type="Pfam" id="PF23450">
    <property type="entry name" value="KIAA2026_hel"/>
    <property type="match status" value="1"/>
</dbReference>
<evidence type="ECO:0000313" key="7">
    <source>
        <dbReference type="RefSeq" id="XP_014675147.1"/>
    </source>
</evidence>
<dbReference type="SUPFAM" id="SSF47370">
    <property type="entry name" value="Bromodomain"/>
    <property type="match status" value="1"/>
</dbReference>
<keyword evidence="1 2" id="KW-0103">Bromodomain</keyword>
<evidence type="ECO:0000256" key="4">
    <source>
        <dbReference type="SAM" id="MobiDB-lite"/>
    </source>
</evidence>
<dbReference type="InterPro" id="IPR056522">
    <property type="entry name" value="KIAA2026_hel"/>
</dbReference>
<protein>
    <submittedName>
        <fullName evidence="7">Uncharacterized protein KIAA2026-like</fullName>
    </submittedName>
</protein>
<organism evidence="6 7">
    <name type="scientific">Priapulus caudatus</name>
    <name type="common">Priapulid worm</name>
    <dbReference type="NCBI Taxonomy" id="37621"/>
    <lineage>
        <taxon>Eukaryota</taxon>
        <taxon>Metazoa</taxon>
        <taxon>Ecdysozoa</taxon>
        <taxon>Scalidophora</taxon>
        <taxon>Priapulida</taxon>
        <taxon>Priapulimorpha</taxon>
        <taxon>Priapulimorphida</taxon>
        <taxon>Priapulidae</taxon>
        <taxon>Priapulus</taxon>
    </lineage>
</organism>
<evidence type="ECO:0000313" key="6">
    <source>
        <dbReference type="Proteomes" id="UP000695022"/>
    </source>
</evidence>
<feature type="coiled-coil region" evidence="3">
    <location>
        <begin position="292"/>
        <end position="335"/>
    </location>
</feature>
<keyword evidence="6" id="KW-1185">Reference proteome</keyword>
<dbReference type="InterPro" id="IPR036427">
    <property type="entry name" value="Bromodomain-like_sf"/>
</dbReference>
<dbReference type="RefSeq" id="XP_014675147.1">
    <property type="nucleotide sequence ID" value="XM_014819661.1"/>
</dbReference>
<evidence type="ECO:0000256" key="3">
    <source>
        <dbReference type="SAM" id="Coils"/>
    </source>
</evidence>
<sequence length="494" mass="57602">MLSLRSEQRTGTAAYLAFTRPTYFYAGIIKEQRSKMEKDEDSIVGTYMPSSSSSNFDVDVIKVETSTAVIDAELGVGIKPKSQLMLPSSDKKQGSRASRCTRTVPTPGDRIQADVTAVVKRLVRSVEAKQQHDADEVVRLKLSEELQQGYRILKEFMSDVNKSVNRLFMDEVDVEELQLWDYHERVKDPIWLKKMKQKFDDFTYQSITDFVADFRRMVENCLRYNGPDHVISKKANRLNTMLEQKLALLSWHVREKTSLEATSAVYGSTSPKLSSCGFTGTRKRKVIVPNDNSHLVQQLREEEREKKKQQRLQTMEEKRKATEAAEQEALDWDNNLLKEPIRMQMMTCWELPQICHFFYLTQEALNMPLLNTYELERCLAMPRESSMLAMIMTTLLCSPSQRPKLDRKPPMPYRIWSKRLKKRVAQWYKMLCEKGYDIEKVCTKFGFDTKLFDVLGECDPLEEQEFHELNYIERVWIVKSLCDYCLVSRLLLFS</sequence>
<feature type="domain" description="Bromo" evidence="5">
    <location>
        <begin position="160"/>
        <end position="232"/>
    </location>
</feature>
<reference evidence="7" key="1">
    <citation type="submission" date="2025-08" db="UniProtKB">
        <authorList>
            <consortium name="RefSeq"/>
        </authorList>
    </citation>
    <scope>IDENTIFICATION</scope>
</reference>
<dbReference type="CDD" id="cd04369">
    <property type="entry name" value="Bromodomain"/>
    <property type="match status" value="1"/>
</dbReference>
<feature type="region of interest" description="Disordered" evidence="4">
    <location>
        <begin position="85"/>
        <end position="106"/>
    </location>
</feature>
<name>A0ABM1ESH6_PRICU</name>
<dbReference type="InterPro" id="IPR018359">
    <property type="entry name" value="Bromodomain_CS"/>
</dbReference>
<feature type="compositionally biased region" description="Polar residues" evidence="4">
    <location>
        <begin position="95"/>
        <end position="104"/>
    </location>
</feature>
<dbReference type="InterPro" id="IPR001487">
    <property type="entry name" value="Bromodomain"/>
</dbReference>
<dbReference type="GeneID" id="106815229"/>
<dbReference type="PRINTS" id="PR00503">
    <property type="entry name" value="BROMODOMAIN"/>
</dbReference>